<evidence type="ECO:0000313" key="5">
    <source>
        <dbReference type="EMBL" id="QOY90054.1"/>
    </source>
</evidence>
<keyword evidence="6" id="KW-1185">Reference proteome</keyword>
<dbReference type="KEGG" id="pfer:IRI77_08900"/>
<dbReference type="RefSeq" id="WP_194451716.1">
    <property type="nucleotide sequence ID" value="NZ_CP063849.1"/>
</dbReference>
<dbReference type="Proteomes" id="UP000593892">
    <property type="component" value="Chromosome"/>
</dbReference>
<gene>
    <name evidence="5" type="ORF">IRI77_08900</name>
</gene>
<evidence type="ECO:0000259" key="4">
    <source>
        <dbReference type="Pfam" id="PF01048"/>
    </source>
</evidence>
<evidence type="ECO:0000256" key="3">
    <source>
        <dbReference type="ARBA" id="ARBA00048447"/>
    </source>
</evidence>
<dbReference type="CDD" id="cd09007">
    <property type="entry name" value="NP-I_spr0068"/>
    <property type="match status" value="1"/>
</dbReference>
<dbReference type="Pfam" id="PF01048">
    <property type="entry name" value="PNP_UDP_1"/>
    <property type="match status" value="1"/>
</dbReference>
<dbReference type="InterPro" id="IPR000845">
    <property type="entry name" value="Nucleoside_phosphorylase_d"/>
</dbReference>
<feature type="domain" description="Nucleoside phosphorylase" evidence="4">
    <location>
        <begin position="74"/>
        <end position="241"/>
    </location>
</feature>
<evidence type="ECO:0000256" key="1">
    <source>
        <dbReference type="ARBA" id="ARBA00011888"/>
    </source>
</evidence>
<dbReference type="EMBL" id="CP063849">
    <property type="protein sequence ID" value="QOY90054.1"/>
    <property type="molecule type" value="Genomic_DNA"/>
</dbReference>
<dbReference type="GO" id="GO:0005829">
    <property type="term" value="C:cytosol"/>
    <property type="evidence" value="ECO:0007669"/>
    <property type="project" value="TreeGrafter"/>
</dbReference>
<evidence type="ECO:0000256" key="2">
    <source>
        <dbReference type="ARBA" id="ARBA00021980"/>
    </source>
</evidence>
<dbReference type="PANTHER" id="PTHR43691">
    <property type="entry name" value="URIDINE PHOSPHORYLASE"/>
    <property type="match status" value="1"/>
</dbReference>
<reference evidence="5 6" key="1">
    <citation type="submission" date="2020-10" db="EMBL/GenBank/DDBJ databases">
        <title>Complete genome sequence of Paludibaculum fermentans P105T, a facultatively anaerobic acidobacterium capable of dissimilatory Fe(III) reduction.</title>
        <authorList>
            <person name="Dedysh S.N."/>
            <person name="Beletsky A.V."/>
            <person name="Kulichevskaya I.S."/>
            <person name="Mardanov A.V."/>
            <person name="Ravin N.V."/>
        </authorList>
    </citation>
    <scope>NUCLEOTIDE SEQUENCE [LARGE SCALE GENOMIC DNA]</scope>
    <source>
        <strain evidence="5 6">P105</strain>
    </source>
</reference>
<accession>A0A7S7SM44</accession>
<dbReference type="Gene3D" id="3.40.50.1580">
    <property type="entry name" value="Nucleoside phosphorylase domain"/>
    <property type="match status" value="1"/>
</dbReference>
<dbReference type="PANTHER" id="PTHR43691:SF11">
    <property type="entry name" value="FI09636P-RELATED"/>
    <property type="match status" value="1"/>
</dbReference>
<comment type="catalytic activity">
    <reaction evidence="3">
        <text>uridine + phosphate = alpha-D-ribose 1-phosphate + uracil</text>
        <dbReference type="Rhea" id="RHEA:24388"/>
        <dbReference type="ChEBI" id="CHEBI:16704"/>
        <dbReference type="ChEBI" id="CHEBI:17568"/>
        <dbReference type="ChEBI" id="CHEBI:43474"/>
        <dbReference type="ChEBI" id="CHEBI:57720"/>
        <dbReference type="EC" id="2.4.2.3"/>
    </reaction>
</comment>
<protein>
    <recommendedName>
        <fullName evidence="2">Uridine phosphorylase</fullName>
        <ecNumber evidence="1">2.4.2.3</ecNumber>
    </recommendedName>
</protein>
<dbReference type="SUPFAM" id="SSF53167">
    <property type="entry name" value="Purine and uridine phosphorylases"/>
    <property type="match status" value="1"/>
</dbReference>
<dbReference type="GO" id="GO:0009116">
    <property type="term" value="P:nucleoside metabolic process"/>
    <property type="evidence" value="ECO:0007669"/>
    <property type="project" value="InterPro"/>
</dbReference>
<dbReference type="EC" id="2.4.2.3" evidence="1"/>
<organism evidence="5 6">
    <name type="scientific">Paludibaculum fermentans</name>
    <dbReference type="NCBI Taxonomy" id="1473598"/>
    <lineage>
        <taxon>Bacteria</taxon>
        <taxon>Pseudomonadati</taxon>
        <taxon>Acidobacteriota</taxon>
        <taxon>Terriglobia</taxon>
        <taxon>Bryobacterales</taxon>
        <taxon>Bryobacteraceae</taxon>
        <taxon>Paludibaculum</taxon>
    </lineage>
</organism>
<name>A0A7S7SM44_PALFE</name>
<evidence type="ECO:0000313" key="6">
    <source>
        <dbReference type="Proteomes" id="UP000593892"/>
    </source>
</evidence>
<sequence length="265" mass="28752">MQAKVNLPLLCHDLEAPAAFTAEGLVQSLRAARRLAAVPVPPICVLDFDGDLTDWLVRHRLVEPFEPWACFHTTMYWFEAEGIRCGIIARTIGGPYAVLIAEQLHVCGARLILGLTSAGRVSPTLPLPSLVIPTSAVRDEGTSFHYLPPSALVGAPTPVNDLLAEELRPLGIPVAQGCVWTTDAPYRETEDDLQKHANGGVLAVEMQTASLFAFAAARGARVVVVAHLTNAVDHQEEQFDKGTDEESFLLLKAMLRAGRRFLTAQ</sequence>
<dbReference type="AlphaFoldDB" id="A0A7S7SM44"/>
<dbReference type="GO" id="GO:0004850">
    <property type="term" value="F:uridine phosphorylase activity"/>
    <property type="evidence" value="ECO:0007669"/>
    <property type="project" value="UniProtKB-EC"/>
</dbReference>
<dbReference type="InterPro" id="IPR035994">
    <property type="entry name" value="Nucleoside_phosphorylase_sf"/>
</dbReference>
<proteinExistence type="predicted"/>